<reference evidence="10 11" key="1">
    <citation type="submission" date="2024-06" db="EMBL/GenBank/DDBJ databases">
        <authorList>
            <person name="Pan Q."/>
            <person name="Wen M."/>
            <person name="Jouanno E."/>
            <person name="Zahm M."/>
            <person name="Klopp C."/>
            <person name="Cabau C."/>
            <person name="Louis A."/>
            <person name="Berthelot C."/>
            <person name="Parey E."/>
            <person name="Roest Crollius H."/>
            <person name="Montfort J."/>
            <person name="Robinson-Rechavi M."/>
            <person name="Bouchez O."/>
            <person name="Lampietro C."/>
            <person name="Lopez Roques C."/>
            <person name="Donnadieu C."/>
            <person name="Postlethwait J."/>
            <person name="Bobe J."/>
            <person name="Verreycken H."/>
            <person name="Guiguen Y."/>
        </authorList>
    </citation>
    <scope>NUCLEOTIDE SEQUENCE [LARGE SCALE GENOMIC DNA]</scope>
    <source>
        <strain evidence="10">Up_M1</strain>
        <tissue evidence="10">Testis</tissue>
    </source>
</reference>
<dbReference type="GO" id="GO:0016020">
    <property type="term" value="C:membrane"/>
    <property type="evidence" value="ECO:0007669"/>
    <property type="project" value="UniProtKB-SubCell"/>
</dbReference>
<proteinExistence type="predicted"/>
<dbReference type="PRINTS" id="PR01407">
    <property type="entry name" value="BUTYPHLNCDUF"/>
</dbReference>
<evidence type="ECO:0000256" key="5">
    <source>
        <dbReference type="ARBA" id="ARBA00023136"/>
    </source>
</evidence>
<dbReference type="FunFam" id="2.60.120.920:FF:000004">
    <property type="entry name" value="Butyrophilin subfamily 1 member A1"/>
    <property type="match status" value="1"/>
</dbReference>
<keyword evidence="3" id="KW-0732">Signal</keyword>
<name>A0ABD0WU19_UMBPY</name>
<evidence type="ECO:0000256" key="3">
    <source>
        <dbReference type="ARBA" id="ARBA00022729"/>
    </source>
</evidence>
<evidence type="ECO:0008006" key="12">
    <source>
        <dbReference type="Google" id="ProtNLM"/>
    </source>
</evidence>
<dbReference type="InterPro" id="IPR013783">
    <property type="entry name" value="Ig-like_fold"/>
</dbReference>
<keyword evidence="6" id="KW-0393">Immunoglobulin domain</keyword>
<dbReference type="CDD" id="cd13733">
    <property type="entry name" value="SPRY_PRY_C-I_1"/>
    <property type="match status" value="1"/>
</dbReference>
<dbReference type="InterPro" id="IPR013320">
    <property type="entry name" value="ConA-like_dom_sf"/>
</dbReference>
<dbReference type="Pfam" id="PF22705">
    <property type="entry name" value="C2-set_3"/>
    <property type="match status" value="1"/>
</dbReference>
<evidence type="ECO:0000313" key="11">
    <source>
        <dbReference type="Proteomes" id="UP001557470"/>
    </source>
</evidence>
<evidence type="ECO:0000256" key="1">
    <source>
        <dbReference type="ARBA" id="ARBA00004479"/>
    </source>
</evidence>
<dbReference type="PANTHER" id="PTHR24103">
    <property type="entry name" value="E3 UBIQUITIN-PROTEIN LIGASE TRIM"/>
    <property type="match status" value="1"/>
</dbReference>
<keyword evidence="5 7" id="KW-0472">Membrane</keyword>
<evidence type="ECO:0000259" key="9">
    <source>
        <dbReference type="PROSITE" id="PS50835"/>
    </source>
</evidence>
<evidence type="ECO:0000256" key="6">
    <source>
        <dbReference type="ARBA" id="ARBA00023319"/>
    </source>
</evidence>
<evidence type="ECO:0000313" key="10">
    <source>
        <dbReference type="EMBL" id="KAL0983771.1"/>
    </source>
</evidence>
<dbReference type="SMART" id="SM00589">
    <property type="entry name" value="PRY"/>
    <property type="match status" value="1"/>
</dbReference>
<dbReference type="Pfam" id="PF13765">
    <property type="entry name" value="PRY"/>
    <property type="match status" value="1"/>
</dbReference>
<feature type="domain" description="B30.2/SPRY" evidence="8">
    <location>
        <begin position="125"/>
        <end position="323"/>
    </location>
</feature>
<evidence type="ECO:0000256" key="2">
    <source>
        <dbReference type="ARBA" id="ARBA00022692"/>
    </source>
</evidence>
<feature type="domain" description="Ig-like" evidence="9">
    <location>
        <begin position="1"/>
        <end position="75"/>
    </location>
</feature>
<protein>
    <recommendedName>
        <fullName evidence="12">Butyrophilin subfamily 1 member A1-like</fullName>
    </recommendedName>
</protein>
<comment type="caution">
    <text evidence="10">The sequence shown here is derived from an EMBL/GenBank/DDBJ whole genome shotgun (WGS) entry which is preliminary data.</text>
</comment>
<dbReference type="InterPro" id="IPR043136">
    <property type="entry name" value="B30.2/SPRY_sf"/>
</dbReference>
<gene>
    <name evidence="10" type="ORF">UPYG_G00132550</name>
</gene>
<dbReference type="SUPFAM" id="SSF48726">
    <property type="entry name" value="Immunoglobulin"/>
    <property type="match status" value="1"/>
</dbReference>
<feature type="transmembrane region" description="Helical" evidence="7">
    <location>
        <begin position="87"/>
        <end position="110"/>
    </location>
</feature>
<dbReference type="InterPro" id="IPR003877">
    <property type="entry name" value="SPRY_dom"/>
</dbReference>
<comment type="subcellular location">
    <subcellularLocation>
        <location evidence="1">Membrane</location>
        <topology evidence="1">Single-pass type I membrane protein</topology>
    </subcellularLocation>
</comment>
<sequence length="323" mass="37159">MGLLCESKGWHPEPELLWLDSKGVSLADGRPETHRDLKGFYTVRQHVIVQETDTNRFTCRVLQRRINVEVETEVHVPSALFNYPTPWRLSIIVLVPLGVITVIGLSLALYCTFKKKDLRIAHLKQQHGYISTYYFNTIRRDAVDVTLDPDTANPYLILSDDGKQVYHTDRKQDLPDIPERFNYGDDVLGKEGFSSGRFYYEVQVEEKTRWILGVVKESIWRKDKITLKPEYGYWTVRLKNGEYIACTDPPEDLTLKEKPQKVCVFVDYEEGQVTFFNVEAKCLIYSFTGCTFTEKLYPFFSPGPNYGGKNSAPLVICPGNVPH</sequence>
<dbReference type="SMART" id="SM00449">
    <property type="entry name" value="SPRY"/>
    <property type="match status" value="1"/>
</dbReference>
<dbReference type="Pfam" id="PF00622">
    <property type="entry name" value="SPRY"/>
    <property type="match status" value="1"/>
</dbReference>
<dbReference type="Gene3D" id="2.60.120.920">
    <property type="match status" value="1"/>
</dbReference>
<dbReference type="Gene3D" id="2.60.40.10">
    <property type="entry name" value="Immunoglobulins"/>
    <property type="match status" value="1"/>
</dbReference>
<evidence type="ECO:0000259" key="8">
    <source>
        <dbReference type="PROSITE" id="PS50188"/>
    </source>
</evidence>
<dbReference type="AlphaFoldDB" id="A0ABD0WU19"/>
<dbReference type="InterPro" id="IPR007110">
    <property type="entry name" value="Ig-like_dom"/>
</dbReference>
<evidence type="ECO:0000256" key="7">
    <source>
        <dbReference type="SAM" id="Phobius"/>
    </source>
</evidence>
<dbReference type="InterPro" id="IPR036179">
    <property type="entry name" value="Ig-like_dom_sf"/>
</dbReference>
<dbReference type="PROSITE" id="PS50188">
    <property type="entry name" value="B302_SPRY"/>
    <property type="match status" value="1"/>
</dbReference>
<dbReference type="InterPro" id="IPR003879">
    <property type="entry name" value="Butyrophylin_SPRY"/>
</dbReference>
<organism evidence="10 11">
    <name type="scientific">Umbra pygmaea</name>
    <name type="common">Eastern mudminnow</name>
    <dbReference type="NCBI Taxonomy" id="75934"/>
    <lineage>
        <taxon>Eukaryota</taxon>
        <taxon>Metazoa</taxon>
        <taxon>Chordata</taxon>
        <taxon>Craniata</taxon>
        <taxon>Vertebrata</taxon>
        <taxon>Euteleostomi</taxon>
        <taxon>Actinopterygii</taxon>
        <taxon>Neopterygii</taxon>
        <taxon>Teleostei</taxon>
        <taxon>Protacanthopterygii</taxon>
        <taxon>Esociformes</taxon>
        <taxon>Umbridae</taxon>
        <taxon>Umbra</taxon>
    </lineage>
</organism>
<dbReference type="Proteomes" id="UP001557470">
    <property type="component" value="Unassembled WGS sequence"/>
</dbReference>
<dbReference type="SUPFAM" id="SSF49899">
    <property type="entry name" value="Concanavalin A-like lectins/glucanases"/>
    <property type="match status" value="1"/>
</dbReference>
<dbReference type="PROSITE" id="PS50835">
    <property type="entry name" value="IG_LIKE"/>
    <property type="match status" value="1"/>
</dbReference>
<dbReference type="EMBL" id="JAGEUA010000004">
    <property type="protein sequence ID" value="KAL0983771.1"/>
    <property type="molecule type" value="Genomic_DNA"/>
</dbReference>
<keyword evidence="4 7" id="KW-1133">Transmembrane helix</keyword>
<dbReference type="InterPro" id="IPR001870">
    <property type="entry name" value="B30.2/SPRY"/>
</dbReference>
<keyword evidence="2 7" id="KW-0812">Transmembrane</keyword>
<accession>A0ABD0WU19</accession>
<evidence type="ECO:0000256" key="4">
    <source>
        <dbReference type="ARBA" id="ARBA00022989"/>
    </source>
</evidence>
<dbReference type="InterPro" id="IPR053896">
    <property type="entry name" value="BTN3A2-like_Ig-C"/>
</dbReference>
<keyword evidence="11" id="KW-1185">Reference proteome</keyword>
<dbReference type="InterPro" id="IPR006574">
    <property type="entry name" value="PRY"/>
</dbReference>
<dbReference type="InterPro" id="IPR050143">
    <property type="entry name" value="TRIM/RBCC"/>
</dbReference>